<protein>
    <submittedName>
        <fullName evidence="2">Uncharacterized protein</fullName>
    </submittedName>
</protein>
<reference evidence="2 3" key="1">
    <citation type="submission" date="2014-04" db="EMBL/GenBank/DDBJ databases">
        <authorList>
            <consortium name="DOE Joint Genome Institute"/>
            <person name="Kuo A."/>
            <person name="Kohler A."/>
            <person name="Costa M.D."/>
            <person name="Nagy L.G."/>
            <person name="Floudas D."/>
            <person name="Copeland A."/>
            <person name="Barry K.W."/>
            <person name="Cichocki N."/>
            <person name="Veneault-Fourrey C."/>
            <person name="LaButti K."/>
            <person name="Lindquist E.A."/>
            <person name="Lipzen A."/>
            <person name="Lundell T."/>
            <person name="Morin E."/>
            <person name="Murat C."/>
            <person name="Sun H."/>
            <person name="Tunlid A."/>
            <person name="Henrissat B."/>
            <person name="Grigoriev I.V."/>
            <person name="Hibbett D.S."/>
            <person name="Martin F."/>
            <person name="Nordberg H.P."/>
            <person name="Cantor M.N."/>
            <person name="Hua S.X."/>
        </authorList>
    </citation>
    <scope>NUCLEOTIDE SEQUENCE [LARGE SCALE GENOMIC DNA]</scope>
    <source>
        <strain evidence="2 3">441</strain>
    </source>
</reference>
<organism evidence="2 3">
    <name type="scientific">Pisolithus microcarpus 441</name>
    <dbReference type="NCBI Taxonomy" id="765257"/>
    <lineage>
        <taxon>Eukaryota</taxon>
        <taxon>Fungi</taxon>
        <taxon>Dikarya</taxon>
        <taxon>Basidiomycota</taxon>
        <taxon>Agaricomycotina</taxon>
        <taxon>Agaricomycetes</taxon>
        <taxon>Agaricomycetidae</taxon>
        <taxon>Boletales</taxon>
        <taxon>Sclerodermatineae</taxon>
        <taxon>Pisolithaceae</taxon>
        <taxon>Pisolithus</taxon>
    </lineage>
</organism>
<evidence type="ECO:0000256" key="1">
    <source>
        <dbReference type="SAM" id="MobiDB-lite"/>
    </source>
</evidence>
<dbReference type="EMBL" id="KN834013">
    <property type="protein sequence ID" value="KIK13195.1"/>
    <property type="molecule type" value="Genomic_DNA"/>
</dbReference>
<gene>
    <name evidence="2" type="ORF">PISMIDRAFT_18163</name>
</gene>
<keyword evidence="3" id="KW-1185">Reference proteome</keyword>
<name>A0A0C9XLI0_9AGAM</name>
<accession>A0A0C9XLI0</accession>
<evidence type="ECO:0000313" key="2">
    <source>
        <dbReference type="EMBL" id="KIK13195.1"/>
    </source>
</evidence>
<dbReference type="HOGENOM" id="CLU_3125628_0_0_1"/>
<sequence>MANESLNTGAEWEVSMSGSEESNADNTEGGQDAFLLVLMHYHIQLSTDLA</sequence>
<dbReference type="Proteomes" id="UP000054018">
    <property type="component" value="Unassembled WGS sequence"/>
</dbReference>
<reference evidence="3" key="2">
    <citation type="submission" date="2015-01" db="EMBL/GenBank/DDBJ databases">
        <title>Evolutionary Origins and Diversification of the Mycorrhizal Mutualists.</title>
        <authorList>
            <consortium name="DOE Joint Genome Institute"/>
            <consortium name="Mycorrhizal Genomics Consortium"/>
            <person name="Kohler A."/>
            <person name="Kuo A."/>
            <person name="Nagy L.G."/>
            <person name="Floudas D."/>
            <person name="Copeland A."/>
            <person name="Barry K.W."/>
            <person name="Cichocki N."/>
            <person name="Veneault-Fourrey C."/>
            <person name="LaButti K."/>
            <person name="Lindquist E.A."/>
            <person name="Lipzen A."/>
            <person name="Lundell T."/>
            <person name="Morin E."/>
            <person name="Murat C."/>
            <person name="Riley R."/>
            <person name="Ohm R."/>
            <person name="Sun H."/>
            <person name="Tunlid A."/>
            <person name="Henrissat B."/>
            <person name="Grigoriev I.V."/>
            <person name="Hibbett D.S."/>
            <person name="Martin F."/>
        </authorList>
    </citation>
    <scope>NUCLEOTIDE SEQUENCE [LARGE SCALE GENOMIC DNA]</scope>
    <source>
        <strain evidence="3">441</strain>
    </source>
</reference>
<evidence type="ECO:0000313" key="3">
    <source>
        <dbReference type="Proteomes" id="UP000054018"/>
    </source>
</evidence>
<dbReference type="AlphaFoldDB" id="A0A0C9XLI0"/>
<feature type="compositionally biased region" description="Polar residues" evidence="1">
    <location>
        <begin position="16"/>
        <end position="28"/>
    </location>
</feature>
<proteinExistence type="predicted"/>
<feature type="region of interest" description="Disordered" evidence="1">
    <location>
        <begin position="1"/>
        <end position="28"/>
    </location>
</feature>